<dbReference type="GeneID" id="66354539"/>
<evidence type="ECO:0000256" key="4">
    <source>
        <dbReference type="ARBA" id="ARBA00023136"/>
    </source>
</evidence>
<evidence type="ECO:0000256" key="5">
    <source>
        <dbReference type="SAM" id="Phobius"/>
    </source>
</evidence>
<evidence type="ECO:0000313" key="6">
    <source>
        <dbReference type="EMBL" id="CDS85972.1"/>
    </source>
</evidence>
<evidence type="ECO:0000256" key="1">
    <source>
        <dbReference type="ARBA" id="ARBA00022475"/>
    </source>
</evidence>
<dbReference type="EMBL" id="FUPS01000002">
    <property type="protein sequence ID" value="SJR92195.1"/>
    <property type="molecule type" value="Genomic_DNA"/>
</dbReference>
<protein>
    <submittedName>
        <fullName evidence="6 11">Membrane protein</fullName>
    </submittedName>
    <submittedName>
        <fullName evidence="7 10">Sporulation protein YtaF</fullName>
    </submittedName>
    <submittedName>
        <fullName evidence="9">Sporulation membrane protein YtaF</fullName>
    </submittedName>
</protein>
<dbReference type="InterPro" id="IPR003810">
    <property type="entry name" value="Mntp/YtaF"/>
</dbReference>
<dbReference type="PANTHER" id="PTHR35529:SF2">
    <property type="entry name" value="SPORULATION PROTEIN YTAF-RELATED"/>
    <property type="match status" value="1"/>
</dbReference>
<keyword evidence="1" id="KW-1003">Cell membrane</keyword>
<evidence type="ECO:0000313" key="8">
    <source>
        <dbReference type="EMBL" id="CDT15487.1"/>
    </source>
</evidence>
<dbReference type="NCBIfam" id="TIGR02840">
    <property type="entry name" value="spore_YtaF"/>
    <property type="match status" value="1"/>
</dbReference>
<feature type="transmembrane region" description="Helical" evidence="5">
    <location>
        <begin position="157"/>
        <end position="179"/>
    </location>
</feature>
<dbReference type="Proteomes" id="UP000878956">
    <property type="component" value="Unassembled WGS sequence"/>
</dbReference>
<sequence length="207" mass="22668">MIESILLVTSLCIDAFVTSFGYGVNKVKVPLYSNIIISVVCSAILAISLFAGTIVRDFLPQNITMLICFFILFLLGSARLIESFFKSYFKKKSIHSKNYNFNMLDLKLNFNVSIEPDVLDTSKSKVLKSAEAFTLALALSLDGLAIGFGSGLVGVNYIQVILFSLISNIIAVLLGCLLGNMFVKNVNLNLSWLSGLILLVIGFMKIC</sequence>
<dbReference type="RefSeq" id="WP_003433989.1">
    <property type="nucleotide sequence ID" value="NZ_AP031492.1"/>
</dbReference>
<feature type="transmembrane region" description="Helical" evidence="5">
    <location>
        <begin position="132"/>
        <end position="151"/>
    </location>
</feature>
<dbReference type="EMBL" id="CAADAN010000001">
    <property type="protein sequence ID" value="VFD29563.1"/>
    <property type="molecule type" value="Genomic_DNA"/>
</dbReference>
<evidence type="ECO:0000313" key="10">
    <source>
        <dbReference type="EMBL" id="SJR92195.1"/>
    </source>
</evidence>
<keyword evidence="3 5" id="KW-1133">Transmembrane helix</keyword>
<proteinExistence type="predicted"/>
<dbReference type="Proteomes" id="UP000411588">
    <property type="component" value="Unassembled WGS sequence"/>
</dbReference>
<keyword evidence="4 5" id="KW-0472">Membrane</keyword>
<dbReference type="EMBL" id="LK932994">
    <property type="protein sequence ID" value="CDT15487.1"/>
    <property type="molecule type" value="Genomic_DNA"/>
</dbReference>
<feature type="transmembrane region" description="Helical" evidence="5">
    <location>
        <begin position="31"/>
        <end position="51"/>
    </location>
</feature>
<dbReference type="Proteomes" id="UP000189137">
    <property type="component" value="Unassembled WGS sequence"/>
</dbReference>
<evidence type="ECO:0000313" key="9">
    <source>
        <dbReference type="EMBL" id="HBH1544218.1"/>
    </source>
</evidence>
<organism evidence="7">
    <name type="scientific">Clostridioides difficile</name>
    <name type="common">Peptoclostridium difficile</name>
    <dbReference type="NCBI Taxonomy" id="1496"/>
    <lineage>
        <taxon>Bacteria</taxon>
        <taxon>Bacillati</taxon>
        <taxon>Bacillota</taxon>
        <taxon>Clostridia</taxon>
        <taxon>Peptostreptococcales</taxon>
        <taxon>Peptostreptococcaceae</taxon>
        <taxon>Clostridioides</taxon>
    </lineage>
</organism>
<evidence type="ECO:0000256" key="2">
    <source>
        <dbReference type="ARBA" id="ARBA00022692"/>
    </source>
</evidence>
<reference evidence="10 12" key="2">
    <citation type="submission" date="2017-02" db="EMBL/GenBank/DDBJ databases">
        <authorList>
            <consortium name="Pathogen Informatics"/>
        </authorList>
    </citation>
    <scope>NUCLEOTIDE SEQUENCE [LARGE SCALE GENOMIC DNA]</scope>
    <source>
        <strain evidence="13">clo34</strain>
        <strain evidence="11">Clo34</strain>
        <strain evidence="10 12">VRECD0157</strain>
    </source>
</reference>
<evidence type="ECO:0000313" key="13">
    <source>
        <dbReference type="Proteomes" id="UP000411588"/>
    </source>
</evidence>
<dbReference type="Pfam" id="PF02659">
    <property type="entry name" value="Mntp"/>
    <property type="match status" value="1"/>
</dbReference>
<dbReference type="InterPro" id="IPR014205">
    <property type="entry name" value="Spore_YtaF"/>
</dbReference>
<reference evidence="7" key="1">
    <citation type="submission" date="2014-07" db="EMBL/GenBank/DDBJ databases">
        <authorList>
            <person name="Monot Marc"/>
        </authorList>
    </citation>
    <scope>NUCLEOTIDE SEQUENCE</scope>
    <source>
        <strain evidence="8">7032989</strain>
        <strain evidence="7">7032994</strain>
    </source>
</reference>
<reference evidence="9" key="4">
    <citation type="submission" date="2021-06" db="EMBL/GenBank/DDBJ databases">
        <authorList>
            <consortium name="NCBI Pathogen Detection Project"/>
        </authorList>
    </citation>
    <scope>NUCLEOTIDE SEQUENCE</scope>
    <source>
        <strain evidence="9">HN1000</strain>
    </source>
</reference>
<evidence type="ECO:0000313" key="7">
    <source>
        <dbReference type="EMBL" id="CDS87388.1"/>
    </source>
</evidence>
<reference evidence="9" key="3">
    <citation type="journal article" date="2018" name="Genome Biol.">
        <title>SKESA: strategic k-mer extension for scrupulous assemblies.</title>
        <authorList>
            <person name="Souvorov A."/>
            <person name="Agarwala R."/>
            <person name="Lipman D.J."/>
        </authorList>
    </citation>
    <scope>NUCLEOTIDE SEQUENCE</scope>
    <source>
        <strain evidence="9">HN1000</strain>
    </source>
</reference>
<dbReference type="EMBL" id="DAEPXK010000066">
    <property type="protein sequence ID" value="HBH1544218.1"/>
    <property type="molecule type" value="Genomic_DNA"/>
</dbReference>
<dbReference type="PANTHER" id="PTHR35529">
    <property type="entry name" value="MANGANESE EFFLUX PUMP MNTP-RELATED"/>
    <property type="match status" value="1"/>
</dbReference>
<dbReference type="EMBL" id="LK932505">
    <property type="protein sequence ID" value="CDS85972.1"/>
    <property type="molecule type" value="Genomic_DNA"/>
</dbReference>
<feature type="transmembrane region" description="Helical" evidence="5">
    <location>
        <begin position="6"/>
        <end position="24"/>
    </location>
</feature>
<gene>
    <name evidence="9" type="primary">ytaF</name>
    <name evidence="8" type="ORF">BN1095_330242</name>
    <name evidence="6" type="ORF">BN1096_520577</name>
    <name evidence="7" type="ORF">BN1097_630035</name>
    <name evidence="9" type="ORF">KRM00_003763</name>
    <name evidence="11" type="ORF">SAMEA1402399_00608</name>
    <name evidence="10" type="ORF">SAMEA3375112_00631</name>
</gene>
<accession>A0A031WJA4</accession>
<feature type="transmembrane region" description="Helical" evidence="5">
    <location>
        <begin position="63"/>
        <end position="81"/>
    </location>
</feature>
<dbReference type="PATRIC" id="fig|1496.1373.peg.2691"/>
<feature type="transmembrane region" description="Helical" evidence="5">
    <location>
        <begin position="186"/>
        <end position="206"/>
    </location>
</feature>
<name>A0A031WJA4_CLODI</name>
<evidence type="ECO:0000313" key="11">
    <source>
        <dbReference type="EMBL" id="VFD29563.1"/>
    </source>
</evidence>
<evidence type="ECO:0000256" key="3">
    <source>
        <dbReference type="ARBA" id="ARBA00022989"/>
    </source>
</evidence>
<evidence type="ECO:0000313" key="12">
    <source>
        <dbReference type="Proteomes" id="UP000189137"/>
    </source>
</evidence>
<dbReference type="EMBL" id="LK932402">
    <property type="protein sequence ID" value="CDS87388.1"/>
    <property type="molecule type" value="Genomic_DNA"/>
</dbReference>
<dbReference type="AlphaFoldDB" id="A0A031WJA4"/>
<keyword evidence="2 5" id="KW-0812">Transmembrane</keyword>